<accession>A0A517Z2C9</accession>
<evidence type="ECO:0000259" key="2">
    <source>
        <dbReference type="SMART" id="SM00460"/>
    </source>
</evidence>
<reference evidence="3 4" key="1">
    <citation type="submission" date="2019-02" db="EMBL/GenBank/DDBJ databases">
        <title>Deep-cultivation of Planctomycetes and their phenomic and genomic characterization uncovers novel biology.</title>
        <authorList>
            <person name="Wiegand S."/>
            <person name="Jogler M."/>
            <person name="Boedeker C."/>
            <person name="Pinto D."/>
            <person name="Vollmers J."/>
            <person name="Rivas-Marin E."/>
            <person name="Kohn T."/>
            <person name="Peeters S.H."/>
            <person name="Heuer A."/>
            <person name="Rast P."/>
            <person name="Oberbeckmann S."/>
            <person name="Bunk B."/>
            <person name="Jeske O."/>
            <person name="Meyerdierks A."/>
            <person name="Storesund J.E."/>
            <person name="Kallscheuer N."/>
            <person name="Luecker S."/>
            <person name="Lage O.M."/>
            <person name="Pohl T."/>
            <person name="Merkel B.J."/>
            <person name="Hornburger P."/>
            <person name="Mueller R.-W."/>
            <person name="Bruemmer F."/>
            <person name="Labrenz M."/>
            <person name="Spormann A.M."/>
            <person name="Op den Camp H."/>
            <person name="Overmann J."/>
            <person name="Amann R."/>
            <person name="Jetten M.S.M."/>
            <person name="Mascher T."/>
            <person name="Medema M.H."/>
            <person name="Devos D.P."/>
            <person name="Kaster A.-K."/>
            <person name="Ovreas L."/>
            <person name="Rohde M."/>
            <person name="Galperin M.Y."/>
            <person name="Jogler C."/>
        </authorList>
    </citation>
    <scope>NUCLEOTIDE SEQUENCE [LARGE SCALE GENOMIC DNA]</scope>
    <source>
        <strain evidence="3 4">Mal4</strain>
    </source>
</reference>
<name>A0A517Z2C9_9PLAN</name>
<protein>
    <submittedName>
        <fullName evidence="3">Transglutaminase-like superfamily protein</fullName>
    </submittedName>
</protein>
<keyword evidence="4" id="KW-1185">Reference proteome</keyword>
<feature type="signal peptide" evidence="1">
    <location>
        <begin position="1"/>
        <end position="19"/>
    </location>
</feature>
<dbReference type="Proteomes" id="UP000320496">
    <property type="component" value="Chromosome"/>
</dbReference>
<organism evidence="3 4">
    <name type="scientific">Maioricimonas rarisocia</name>
    <dbReference type="NCBI Taxonomy" id="2528026"/>
    <lineage>
        <taxon>Bacteria</taxon>
        <taxon>Pseudomonadati</taxon>
        <taxon>Planctomycetota</taxon>
        <taxon>Planctomycetia</taxon>
        <taxon>Planctomycetales</taxon>
        <taxon>Planctomycetaceae</taxon>
        <taxon>Maioricimonas</taxon>
    </lineage>
</organism>
<dbReference type="Gene3D" id="3.10.620.30">
    <property type="match status" value="1"/>
</dbReference>
<dbReference type="SUPFAM" id="SSF63829">
    <property type="entry name" value="Calcium-dependent phosphotriesterase"/>
    <property type="match status" value="1"/>
</dbReference>
<dbReference type="InterPro" id="IPR002931">
    <property type="entry name" value="Transglutaminase-like"/>
</dbReference>
<keyword evidence="1" id="KW-0732">Signal</keyword>
<feature type="domain" description="Transglutaminase-like" evidence="2">
    <location>
        <begin position="411"/>
        <end position="477"/>
    </location>
</feature>
<dbReference type="EMBL" id="CP036275">
    <property type="protein sequence ID" value="QDU36609.1"/>
    <property type="molecule type" value="Genomic_DNA"/>
</dbReference>
<dbReference type="PANTHER" id="PTHR33490:SF6">
    <property type="entry name" value="SLL1049 PROTEIN"/>
    <property type="match status" value="1"/>
</dbReference>
<sequence precursor="true">MTRSLLLTSLLCLSVVATAAADDRRSRSVPDVYALPIEKGGCGGFCTEGRSMYLFQYEGRQLYEVSSSGRLLPRENVSGWYVVDAAVIDGAPIYCSRNRVFRKFAGKIKVNPIPDSEKLISIACDEEEIFLLEAAPKSTIIVLGRKDGRVRRRLQYDGRNPADLVAGDGSLWLLDRGDRCIHRVDRQTGSTTLKFQAGPGVENFTRGLLYRNGELFVHEGDYARLRRVEWKRDGHAIESWSAPLRMAFVQESWNEHDSVTTNVRFWVPVPPTRHTQTVGDVEWSQPPSEMREDRFGQQISYFEGIRIPPGGRHKLTYTVEVTPRAVQYDPPVVPLSALDEIDPDIRGTYLASNRLYQMDDPLVQAAAREARKSVDGSEPEDVRTLIENIADYMVARMTYALDDSWKDAATIAKSNTGSCSEYSFLFSALCRLNKVPTRLVGGIQFGDYAEVHETRGFHRWTEVWFPELGWIPVDVTKIDGAENSLDYEFLFGTPGYFVVVSQGDFDENQLGMAYYILRNYRGGRRKRTTHVEITPVPQPTRKVVRLRN</sequence>
<dbReference type="RefSeq" id="WP_145367252.1">
    <property type="nucleotide sequence ID" value="NZ_CP036275.1"/>
</dbReference>
<dbReference type="PANTHER" id="PTHR33490">
    <property type="entry name" value="BLR5614 PROTEIN-RELATED"/>
    <property type="match status" value="1"/>
</dbReference>
<feature type="chain" id="PRO_5022019533" evidence="1">
    <location>
        <begin position="20"/>
        <end position="548"/>
    </location>
</feature>
<dbReference type="OrthoDB" id="9787782at2"/>
<dbReference type="AlphaFoldDB" id="A0A517Z2C9"/>
<evidence type="ECO:0000256" key="1">
    <source>
        <dbReference type="SAM" id="SignalP"/>
    </source>
</evidence>
<evidence type="ECO:0000313" key="4">
    <source>
        <dbReference type="Proteomes" id="UP000320496"/>
    </source>
</evidence>
<dbReference type="SUPFAM" id="SSF54001">
    <property type="entry name" value="Cysteine proteinases"/>
    <property type="match status" value="1"/>
</dbReference>
<evidence type="ECO:0000313" key="3">
    <source>
        <dbReference type="EMBL" id="QDU36609.1"/>
    </source>
</evidence>
<dbReference type="KEGG" id="mri:Mal4_08960"/>
<gene>
    <name evidence="3" type="ORF">Mal4_08960</name>
</gene>
<dbReference type="Pfam" id="PF01841">
    <property type="entry name" value="Transglut_core"/>
    <property type="match status" value="1"/>
</dbReference>
<dbReference type="SMART" id="SM00460">
    <property type="entry name" value="TGc"/>
    <property type="match status" value="1"/>
</dbReference>
<dbReference type="InterPro" id="IPR038765">
    <property type="entry name" value="Papain-like_cys_pep_sf"/>
</dbReference>
<proteinExistence type="predicted"/>